<keyword evidence="4" id="KW-0804">Transcription</keyword>
<keyword evidence="7" id="KW-1185">Reference proteome</keyword>
<dbReference type="Pfam" id="PF02311">
    <property type="entry name" value="AraC_binding"/>
    <property type="match status" value="1"/>
</dbReference>
<dbReference type="PROSITE" id="PS01124">
    <property type="entry name" value="HTH_ARAC_FAMILY_2"/>
    <property type="match status" value="1"/>
</dbReference>
<keyword evidence="2" id="KW-0238">DNA-binding</keyword>
<dbReference type="EMBL" id="CP080507">
    <property type="protein sequence ID" value="QYM78432.1"/>
    <property type="molecule type" value="Genomic_DNA"/>
</dbReference>
<dbReference type="KEGG" id="ole:K0B96_14175"/>
<dbReference type="PRINTS" id="PR00032">
    <property type="entry name" value="HTHARAC"/>
</dbReference>
<keyword evidence="3" id="KW-0010">Activator</keyword>
<dbReference type="Proteomes" id="UP000825051">
    <property type="component" value="Chromosome"/>
</dbReference>
<dbReference type="GO" id="GO:0043565">
    <property type="term" value="F:sequence-specific DNA binding"/>
    <property type="evidence" value="ECO:0007669"/>
    <property type="project" value="InterPro"/>
</dbReference>
<evidence type="ECO:0000313" key="7">
    <source>
        <dbReference type="Proteomes" id="UP000825051"/>
    </source>
</evidence>
<dbReference type="Gene3D" id="1.10.10.60">
    <property type="entry name" value="Homeodomain-like"/>
    <property type="match status" value="2"/>
</dbReference>
<evidence type="ECO:0000256" key="1">
    <source>
        <dbReference type="ARBA" id="ARBA00023015"/>
    </source>
</evidence>
<dbReference type="AlphaFoldDB" id="A0A8F9TUP8"/>
<dbReference type="Pfam" id="PF12833">
    <property type="entry name" value="HTH_18"/>
    <property type="match status" value="1"/>
</dbReference>
<dbReference type="InterPro" id="IPR037923">
    <property type="entry name" value="HTH-like"/>
</dbReference>
<dbReference type="SUPFAM" id="SSF46689">
    <property type="entry name" value="Homeodomain-like"/>
    <property type="match status" value="2"/>
</dbReference>
<name>A0A8F9TUP8_9BACT</name>
<dbReference type="InterPro" id="IPR050204">
    <property type="entry name" value="AraC_XylS_family_regulators"/>
</dbReference>
<sequence>MKVYRDPQIISGFLYERPVDELAALTHCGEALCCRGHHRSLHSHEGFEFLYLSRGVATWRAGGEVSTQEMSDLYVAFPGEKHGTGPKPNPENHHLWVGLKLDALGPAARQLATELRARRVRLLTSCPEVEPVLRGLVAQVVAHHPRRLEAVSAYIQLFVTLVSQRLAIGRERPPAATALPYSFPVQRAIAFMEQNLDRRVPLRDLAAMAMARSVPHFCAQFRREVGVSPAAHHLQLRLAAARLTLRQPAAAITETALRHGFSSSQHFSTLFRRSYGLTPRAWRHGSKVAPAP</sequence>
<dbReference type="PROSITE" id="PS00041">
    <property type="entry name" value="HTH_ARAC_FAMILY_1"/>
    <property type="match status" value="1"/>
</dbReference>
<reference evidence="6" key="1">
    <citation type="submission" date="2021-08" db="EMBL/GenBank/DDBJ databases">
        <title>Genome of a novel bacterium of the phylum Verrucomicrobia, Oleiharenicola sp. KSB-15.</title>
        <authorList>
            <person name="Chung J.-H."/>
            <person name="Ahn J.-H."/>
            <person name="Yoon Y."/>
            <person name="Kim D.-Y."/>
            <person name="An S.-H."/>
            <person name="Park I."/>
            <person name="Yeon J."/>
        </authorList>
    </citation>
    <scope>NUCLEOTIDE SEQUENCE</scope>
    <source>
        <strain evidence="6">KSB-15</strain>
    </source>
</reference>
<dbReference type="SMART" id="SM00342">
    <property type="entry name" value="HTH_ARAC"/>
    <property type="match status" value="1"/>
</dbReference>
<dbReference type="InterPro" id="IPR003313">
    <property type="entry name" value="AraC-bd"/>
</dbReference>
<dbReference type="SUPFAM" id="SSF51215">
    <property type="entry name" value="Regulatory protein AraC"/>
    <property type="match status" value="1"/>
</dbReference>
<protein>
    <submittedName>
        <fullName evidence="6">AraC family transcriptional regulator</fullName>
    </submittedName>
</protein>
<organism evidence="6 7">
    <name type="scientific">Horticoccus luteus</name>
    <dbReference type="NCBI Taxonomy" id="2862869"/>
    <lineage>
        <taxon>Bacteria</taxon>
        <taxon>Pseudomonadati</taxon>
        <taxon>Verrucomicrobiota</taxon>
        <taxon>Opitutia</taxon>
        <taxon>Opitutales</taxon>
        <taxon>Opitutaceae</taxon>
        <taxon>Horticoccus</taxon>
    </lineage>
</organism>
<dbReference type="InterPro" id="IPR018062">
    <property type="entry name" value="HTH_AraC-typ_CS"/>
</dbReference>
<evidence type="ECO:0000313" key="6">
    <source>
        <dbReference type="EMBL" id="QYM78432.1"/>
    </source>
</evidence>
<evidence type="ECO:0000256" key="4">
    <source>
        <dbReference type="ARBA" id="ARBA00023163"/>
    </source>
</evidence>
<dbReference type="InterPro" id="IPR009057">
    <property type="entry name" value="Homeodomain-like_sf"/>
</dbReference>
<dbReference type="RefSeq" id="WP_220161536.1">
    <property type="nucleotide sequence ID" value="NZ_CP080507.1"/>
</dbReference>
<dbReference type="GO" id="GO:0003700">
    <property type="term" value="F:DNA-binding transcription factor activity"/>
    <property type="evidence" value="ECO:0007669"/>
    <property type="project" value="InterPro"/>
</dbReference>
<gene>
    <name evidence="6" type="ORF">K0B96_14175</name>
</gene>
<accession>A0A8F9TUP8</accession>
<evidence type="ECO:0000256" key="3">
    <source>
        <dbReference type="ARBA" id="ARBA00023159"/>
    </source>
</evidence>
<evidence type="ECO:0000259" key="5">
    <source>
        <dbReference type="PROSITE" id="PS01124"/>
    </source>
</evidence>
<proteinExistence type="predicted"/>
<keyword evidence="1" id="KW-0805">Transcription regulation</keyword>
<feature type="domain" description="HTH araC/xylS-type" evidence="5">
    <location>
        <begin position="186"/>
        <end position="285"/>
    </location>
</feature>
<dbReference type="InterPro" id="IPR020449">
    <property type="entry name" value="Tscrpt_reg_AraC-type_HTH"/>
</dbReference>
<dbReference type="InterPro" id="IPR018060">
    <property type="entry name" value="HTH_AraC"/>
</dbReference>
<dbReference type="PANTHER" id="PTHR46796">
    <property type="entry name" value="HTH-TYPE TRANSCRIPTIONAL ACTIVATOR RHAS-RELATED"/>
    <property type="match status" value="1"/>
</dbReference>
<evidence type="ECO:0000256" key="2">
    <source>
        <dbReference type="ARBA" id="ARBA00023125"/>
    </source>
</evidence>